<keyword evidence="3" id="KW-1185">Reference proteome</keyword>
<dbReference type="OrthoDB" id="4925544at2759"/>
<gene>
    <name evidence="2" type="ORF">G7Z17_g13354</name>
</gene>
<name>A0A9P5L9M5_9HYPO</name>
<feature type="region of interest" description="Disordered" evidence="1">
    <location>
        <begin position="1"/>
        <end position="93"/>
    </location>
</feature>
<sequence length="673" mass="73972">MEQQGSTPCTSSSATNRDTPSARASPASPASLSAPTVTPQSNTTPTTTTTTNTTATNTTATSTSNPAPTTSTTPPRSQLSTSEPSLRFPRPQGNRHLANWISFSNPDIMRVISTEETGLSESTYELISGTDTESQDDNYTESMGESVGSLDFHRPDDVHSLADTEHTYDDESVAGDFEPHANTTRLNDGDEYDTAILDPISQAHPDEASAPNSESDTESESEDDARSRSSLEYTQQSLKTPSIPTPEASRIVDRPDRVVDAADGEDGSRRGSINTWFSAWYKDIRDREVQAWNSLMESAMSALPGIIFALVVALLIPVFYSPPPHDLHIPAATPVLTPHPTALALSTSQTSSTLLTLPTSTQVAGLVPLENAFPEQWLFAEKKPDLAVFKQHGQFLVRIPSDVKEIWLAKKCLIFSATRGDHSVPMAVSSVEDGMLIKFPYEESHGTVKVDITTLCRPKIRKVFRITFDKGIMEGALEITKHLAQDLTELVPAAAQEAERCFGEAKRSLESASDNVLTVSDSLIKDLLTRFHNAHRSLGSIKVETRERIQSARDEVSKKVGDIAEQVTQHLSKSRDVQDQAQLSLLDAQISAKLWWLKITGTKDEHEQYQHKAKGFMAKKKADVIEARKTRRHSTDKKTDIHSGIWNKVFNGPRCANKFGRGKRGMQQCNFVV</sequence>
<organism evidence="2 3">
    <name type="scientific">Cylindrodendrum hubeiense</name>
    <dbReference type="NCBI Taxonomy" id="595255"/>
    <lineage>
        <taxon>Eukaryota</taxon>
        <taxon>Fungi</taxon>
        <taxon>Dikarya</taxon>
        <taxon>Ascomycota</taxon>
        <taxon>Pezizomycotina</taxon>
        <taxon>Sordariomycetes</taxon>
        <taxon>Hypocreomycetidae</taxon>
        <taxon>Hypocreales</taxon>
        <taxon>Nectriaceae</taxon>
        <taxon>Cylindrodendrum</taxon>
    </lineage>
</organism>
<feature type="region of interest" description="Disordered" evidence="1">
    <location>
        <begin position="128"/>
        <end position="151"/>
    </location>
</feature>
<reference evidence="2" key="1">
    <citation type="submission" date="2020-03" db="EMBL/GenBank/DDBJ databases">
        <title>Draft Genome Sequence of Cylindrodendrum hubeiense.</title>
        <authorList>
            <person name="Buettner E."/>
            <person name="Kellner H."/>
        </authorList>
    </citation>
    <scope>NUCLEOTIDE SEQUENCE</scope>
    <source>
        <strain evidence="2">IHI 201604</strain>
    </source>
</reference>
<feature type="compositionally biased region" description="Polar residues" evidence="1">
    <location>
        <begin position="1"/>
        <end position="18"/>
    </location>
</feature>
<evidence type="ECO:0000256" key="1">
    <source>
        <dbReference type="SAM" id="MobiDB-lite"/>
    </source>
</evidence>
<evidence type="ECO:0000313" key="3">
    <source>
        <dbReference type="Proteomes" id="UP000722485"/>
    </source>
</evidence>
<feature type="compositionally biased region" description="Polar residues" evidence="1">
    <location>
        <begin position="233"/>
        <end position="242"/>
    </location>
</feature>
<dbReference type="AlphaFoldDB" id="A0A9P5L9M5"/>
<feature type="region of interest" description="Disordered" evidence="1">
    <location>
        <begin position="169"/>
        <end position="269"/>
    </location>
</feature>
<evidence type="ECO:0000313" key="2">
    <source>
        <dbReference type="EMBL" id="KAF7534471.1"/>
    </source>
</evidence>
<protein>
    <submittedName>
        <fullName evidence="2">Uncharacterized protein</fullName>
    </submittedName>
</protein>
<accession>A0A9P5L9M5</accession>
<feature type="compositionally biased region" description="Basic and acidic residues" evidence="1">
    <location>
        <begin position="250"/>
        <end position="260"/>
    </location>
</feature>
<comment type="caution">
    <text evidence="2">The sequence shown here is derived from an EMBL/GenBank/DDBJ whole genome shotgun (WGS) entry which is preliminary data.</text>
</comment>
<dbReference type="EMBL" id="JAANBB010000763">
    <property type="protein sequence ID" value="KAF7534471.1"/>
    <property type="molecule type" value="Genomic_DNA"/>
</dbReference>
<feature type="compositionally biased region" description="Low complexity" evidence="1">
    <location>
        <begin position="19"/>
        <end position="75"/>
    </location>
</feature>
<proteinExistence type="predicted"/>
<dbReference type="Proteomes" id="UP000722485">
    <property type="component" value="Unassembled WGS sequence"/>
</dbReference>